<protein>
    <recommendedName>
        <fullName evidence="2">DUF7918 domain-containing protein</fullName>
    </recommendedName>
</protein>
<feature type="compositionally biased region" description="Polar residues" evidence="1">
    <location>
        <begin position="233"/>
        <end position="246"/>
    </location>
</feature>
<dbReference type="EMBL" id="CAJMWT010001761">
    <property type="protein sequence ID" value="CAE6418841.1"/>
    <property type="molecule type" value="Genomic_DNA"/>
</dbReference>
<dbReference type="InterPro" id="IPR057678">
    <property type="entry name" value="DUF7918"/>
</dbReference>
<dbReference type="Proteomes" id="UP000663843">
    <property type="component" value="Unassembled WGS sequence"/>
</dbReference>
<name>A0A8H2X8I7_9AGAM</name>
<dbReference type="PANTHER" id="PTHR36223">
    <property type="entry name" value="BETA-LACTAMASE-TYPE TRANSPEPTIDASE FOLD DOMAIN CONTAINING PROTEIN"/>
    <property type="match status" value="1"/>
</dbReference>
<evidence type="ECO:0000313" key="4">
    <source>
        <dbReference type="Proteomes" id="UP000663843"/>
    </source>
</evidence>
<dbReference type="Pfam" id="PF25534">
    <property type="entry name" value="DUF7918"/>
    <property type="match status" value="1"/>
</dbReference>
<reference evidence="3" key="1">
    <citation type="submission" date="2021-01" db="EMBL/GenBank/DDBJ databases">
        <authorList>
            <person name="Kaushik A."/>
        </authorList>
    </citation>
    <scope>NUCLEOTIDE SEQUENCE</scope>
    <source>
        <strain evidence="3">AG2-2IIIB</strain>
    </source>
</reference>
<accession>A0A8H2X8I7</accession>
<gene>
    <name evidence="3" type="ORF">RDB_LOCUS51555</name>
</gene>
<evidence type="ECO:0000313" key="3">
    <source>
        <dbReference type="EMBL" id="CAE6418841.1"/>
    </source>
</evidence>
<feature type="domain" description="DUF7918" evidence="2">
    <location>
        <begin position="33"/>
        <end position="233"/>
    </location>
</feature>
<organism evidence="3 4">
    <name type="scientific">Rhizoctonia solani</name>
    <dbReference type="NCBI Taxonomy" id="456999"/>
    <lineage>
        <taxon>Eukaryota</taxon>
        <taxon>Fungi</taxon>
        <taxon>Dikarya</taxon>
        <taxon>Basidiomycota</taxon>
        <taxon>Agaricomycotina</taxon>
        <taxon>Agaricomycetes</taxon>
        <taxon>Cantharellales</taxon>
        <taxon>Ceratobasidiaceae</taxon>
        <taxon>Rhizoctonia</taxon>
    </lineage>
</organism>
<feature type="region of interest" description="Disordered" evidence="1">
    <location>
        <begin position="275"/>
        <end position="301"/>
    </location>
</feature>
<sequence>MINSRLTATFLLPASLNGMLIERLGLSVWITDSKGNRLPEYQVKQNDENETIQCWIPSTEGTTFRIRWKVLGNPQPKLDLCAYPVLDGVKMTGSVLSKKSISEGNVGALYNQPTGPKTARLYEFGKRELTDSDAGVKLDTPAAGMLNTIQVDLVWGKSSGRSKVRKNFSSVQEIGPIYEKTAKKGLSDAAKLGDTINTSKSKSRPFNPDPILNKVVFIFNYAPEGWLRAQGILSSDPTHNQDTQGTLKREHNTSPEVVDLDEIDTDDDEIQIIKHMIPAPSNKRQRTEKEPASSWLKKEEN</sequence>
<feature type="region of interest" description="Disordered" evidence="1">
    <location>
        <begin position="233"/>
        <end position="258"/>
    </location>
</feature>
<evidence type="ECO:0000259" key="2">
    <source>
        <dbReference type="Pfam" id="PF25534"/>
    </source>
</evidence>
<dbReference type="AlphaFoldDB" id="A0A8H2X8I7"/>
<comment type="caution">
    <text evidence="3">The sequence shown here is derived from an EMBL/GenBank/DDBJ whole genome shotgun (WGS) entry which is preliminary data.</text>
</comment>
<proteinExistence type="predicted"/>
<feature type="compositionally biased region" description="Basic and acidic residues" evidence="1">
    <location>
        <begin position="285"/>
        <end position="301"/>
    </location>
</feature>
<evidence type="ECO:0000256" key="1">
    <source>
        <dbReference type="SAM" id="MobiDB-lite"/>
    </source>
</evidence>
<dbReference type="PANTHER" id="PTHR36223:SF1">
    <property type="entry name" value="TRANSCRIPTION ELONGATION FACTOR EAF N-TERMINAL DOMAIN-CONTAINING PROTEIN"/>
    <property type="match status" value="1"/>
</dbReference>